<dbReference type="PROSITE" id="PS50213">
    <property type="entry name" value="FAS1"/>
    <property type="match status" value="2"/>
</dbReference>
<keyword evidence="1" id="KW-0732">Signal</keyword>
<feature type="chain" id="PRO_5027041486" evidence="1">
    <location>
        <begin position="19"/>
        <end position="542"/>
    </location>
</feature>
<dbReference type="RefSeq" id="WP_157299358.1">
    <property type="nucleotide sequence ID" value="NZ_BAAAZB010000010.1"/>
</dbReference>
<evidence type="ECO:0000313" key="3">
    <source>
        <dbReference type="EMBL" id="MVT40722.1"/>
    </source>
</evidence>
<organism evidence="3 4">
    <name type="scientific">Chitinophaga oryziterrae</name>
    <dbReference type="NCBI Taxonomy" id="1031224"/>
    <lineage>
        <taxon>Bacteria</taxon>
        <taxon>Pseudomonadati</taxon>
        <taxon>Bacteroidota</taxon>
        <taxon>Chitinophagia</taxon>
        <taxon>Chitinophagales</taxon>
        <taxon>Chitinophagaceae</taxon>
        <taxon>Chitinophaga</taxon>
    </lineage>
</organism>
<evidence type="ECO:0000313" key="4">
    <source>
        <dbReference type="Proteomes" id="UP000468388"/>
    </source>
</evidence>
<reference evidence="3 4" key="1">
    <citation type="submission" date="2019-12" db="EMBL/GenBank/DDBJ databases">
        <title>The draft genomic sequence of strain Chitinophaga oryziterrae JCM 16595.</title>
        <authorList>
            <person name="Zhang X."/>
        </authorList>
    </citation>
    <scope>NUCLEOTIDE SEQUENCE [LARGE SCALE GENOMIC DNA]</scope>
    <source>
        <strain evidence="3 4">JCM 16595</strain>
    </source>
</reference>
<sequence length="542" mass="60059">MRIVFICLLLLCSCKKVAIVSNTTDEVNITGYLQLHPDKFSSFLKIISITGDEGFLGVYGAYTAFVPDNDAISAYLQLKGKGAVENIDVQELKDLVKFHLLEDTISTSSFSDGKLNRLTMYGQYLITGASNKDGVTRITVNRQANIIESNIRVGNGIIHVIDHVLQPAVYTLAAMIENDPRYSIFSQAVKETGLYDTLNILPVANTDSSRAWLTVLAESDSVLKNAGFNSYADLKARFSYTGDPKNPDDSLHLYVDYHILYGVKYLADIVSSTSHNTLAPLEVVTSKLSGQTVLINDDTFNGIYEPGVELNRAGSDNAASNGVLHAAMGHFSIKIRNPVPVYWDVANFPEIRNLPAYFGKQNYPFALTNMPKDITVAGPSAMQYTVGSTYVNGDFLQIPLGGPNRSAWVELRTPLLVRGKYKVWICYRTQKQSGSSNNVNQISVDGEPLQRTMNFTTSMPVSSEGEMEAQGWKWFTDPVSNGWAGRQVGTIEIKTTDRHLIRFTTLQGTQNTNNLDMIHFIPQDMDQLYPRFKTDGTPVPRP</sequence>
<dbReference type="PANTHER" id="PTHR10900">
    <property type="entry name" value="PERIOSTIN-RELATED"/>
    <property type="match status" value="1"/>
</dbReference>
<dbReference type="InterPro" id="IPR000782">
    <property type="entry name" value="FAS1_domain"/>
</dbReference>
<protein>
    <submittedName>
        <fullName evidence="3">Fasciclin domain-containing protein</fullName>
    </submittedName>
</protein>
<comment type="caution">
    <text evidence="3">The sequence shown here is derived from an EMBL/GenBank/DDBJ whole genome shotgun (WGS) entry which is preliminary data.</text>
</comment>
<dbReference type="PANTHER" id="PTHR10900:SF77">
    <property type="entry name" value="FI19380P1"/>
    <property type="match status" value="1"/>
</dbReference>
<evidence type="ECO:0000259" key="2">
    <source>
        <dbReference type="PROSITE" id="PS50213"/>
    </source>
</evidence>
<dbReference type="AlphaFoldDB" id="A0A6N8J9E8"/>
<gene>
    <name evidence="3" type="ORF">GO495_09045</name>
</gene>
<feature type="domain" description="FAS1" evidence="2">
    <location>
        <begin position="27"/>
        <end position="165"/>
    </location>
</feature>
<dbReference type="InterPro" id="IPR036378">
    <property type="entry name" value="FAS1_dom_sf"/>
</dbReference>
<feature type="domain" description="FAS1" evidence="2">
    <location>
        <begin position="169"/>
        <end position="331"/>
    </location>
</feature>
<feature type="signal peptide" evidence="1">
    <location>
        <begin position="1"/>
        <end position="18"/>
    </location>
</feature>
<dbReference type="Gene3D" id="2.30.180.10">
    <property type="entry name" value="FAS1 domain"/>
    <property type="match status" value="2"/>
</dbReference>
<dbReference type="OrthoDB" id="1119934at2"/>
<evidence type="ECO:0000256" key="1">
    <source>
        <dbReference type="SAM" id="SignalP"/>
    </source>
</evidence>
<dbReference type="Pfam" id="PF02469">
    <property type="entry name" value="Fasciclin"/>
    <property type="match status" value="1"/>
</dbReference>
<keyword evidence="4" id="KW-1185">Reference proteome</keyword>
<proteinExistence type="predicted"/>
<dbReference type="SUPFAM" id="SSF82153">
    <property type="entry name" value="FAS1 domain"/>
    <property type="match status" value="2"/>
</dbReference>
<accession>A0A6N8J9E8</accession>
<dbReference type="SMART" id="SM00554">
    <property type="entry name" value="FAS1"/>
    <property type="match status" value="1"/>
</dbReference>
<dbReference type="InterPro" id="IPR050904">
    <property type="entry name" value="Adhesion/Biosynth-related"/>
</dbReference>
<dbReference type="Proteomes" id="UP000468388">
    <property type="component" value="Unassembled WGS sequence"/>
</dbReference>
<dbReference type="EMBL" id="WRXO01000002">
    <property type="protein sequence ID" value="MVT40722.1"/>
    <property type="molecule type" value="Genomic_DNA"/>
</dbReference>
<name>A0A6N8J9E8_9BACT</name>
<dbReference type="Gene3D" id="2.60.120.260">
    <property type="entry name" value="Galactose-binding domain-like"/>
    <property type="match status" value="1"/>
</dbReference>